<feature type="chain" id="PRO_5040961908" description="Mitochondrial carrier protein" evidence="5">
    <location>
        <begin position="29"/>
        <end position="323"/>
    </location>
</feature>
<feature type="compositionally biased region" description="Acidic residues" evidence="4">
    <location>
        <begin position="313"/>
        <end position="323"/>
    </location>
</feature>
<feature type="region of interest" description="Disordered" evidence="4">
    <location>
        <begin position="300"/>
        <end position="323"/>
    </location>
</feature>
<reference evidence="6" key="1">
    <citation type="submission" date="2022-07" db="EMBL/GenBank/DDBJ databases">
        <title>Genome analysis of Parmales, a sister group of diatoms, reveals the evolutionary specialization of diatoms from phago-mixotrophs to photoautotrophs.</title>
        <authorList>
            <person name="Ban H."/>
            <person name="Sato S."/>
            <person name="Yoshikawa S."/>
            <person name="Kazumasa Y."/>
            <person name="Nakamura Y."/>
            <person name="Ichinomiya M."/>
            <person name="Saitoh K."/>
            <person name="Sato N."/>
            <person name="Blanc-Mathieu R."/>
            <person name="Endo H."/>
            <person name="Kuwata A."/>
            <person name="Ogata H."/>
        </authorList>
    </citation>
    <scope>NUCLEOTIDE SEQUENCE</scope>
</reference>
<name>A0A9W7ALM8_9STRA</name>
<dbReference type="Proteomes" id="UP001165082">
    <property type="component" value="Unassembled WGS sequence"/>
</dbReference>
<evidence type="ECO:0000313" key="6">
    <source>
        <dbReference type="EMBL" id="GMH72150.1"/>
    </source>
</evidence>
<comment type="caution">
    <text evidence="6">The sequence shown here is derived from an EMBL/GenBank/DDBJ whole genome shotgun (WGS) entry which is preliminary data.</text>
</comment>
<dbReference type="InterPro" id="IPR023395">
    <property type="entry name" value="MCP_dom_sf"/>
</dbReference>
<evidence type="ECO:0008006" key="8">
    <source>
        <dbReference type="Google" id="ProtNLM"/>
    </source>
</evidence>
<dbReference type="PANTHER" id="PTHR47567:SF1">
    <property type="entry name" value="NAD-DEPENDENT EPIMERASE_DEHYDRATASE DOMAIN-CONTAINING PROTEIN"/>
    <property type="match status" value="1"/>
</dbReference>
<dbReference type="OrthoDB" id="409948at2759"/>
<proteinExistence type="predicted"/>
<organism evidence="6 7">
    <name type="scientific">Triparma retinervis</name>
    <dbReference type="NCBI Taxonomy" id="2557542"/>
    <lineage>
        <taxon>Eukaryota</taxon>
        <taxon>Sar</taxon>
        <taxon>Stramenopiles</taxon>
        <taxon>Ochrophyta</taxon>
        <taxon>Bolidophyceae</taxon>
        <taxon>Parmales</taxon>
        <taxon>Triparmaceae</taxon>
        <taxon>Triparma</taxon>
    </lineage>
</organism>
<gene>
    <name evidence="6" type="ORF">TrRE_jg11994</name>
</gene>
<dbReference type="GO" id="GO:0016020">
    <property type="term" value="C:membrane"/>
    <property type="evidence" value="ECO:0007669"/>
    <property type="project" value="UniProtKB-SubCell"/>
</dbReference>
<keyword evidence="2" id="KW-0812">Transmembrane</keyword>
<dbReference type="Gene3D" id="1.50.40.10">
    <property type="entry name" value="Mitochondrial carrier domain"/>
    <property type="match status" value="1"/>
</dbReference>
<sequence>MISRRIGTLRRPWSTVVLVCFLLLTSWSQECSMLAKAQAVEAKEVLTLMWLRTIMNYQYRYGTGTISAIRTLYAQGGIKRFYKGVQFAVIQGPLSRFGSTAANDGVNALLANLAFTADWGAARGTFIASILVGVWRILLMPIDTCKTVLQVDNTAGFRSLVRKVKAGNVGVLYQGAMANYFSAIVGHYPWFYTYNFLSQAPWVIKRVGNSLLRNAIVGFTASLVSDCVANFMRVIKTTKQSIATKHSISYSEAIGMILAADGWGGLFGRGLRTRIIANGFQSVVFTICWRGISDLVNNRANKEEQEEVAGKEEVEEEEEEDGE</sequence>
<dbReference type="AlphaFoldDB" id="A0A9W7ALM8"/>
<dbReference type="PANTHER" id="PTHR47567">
    <property type="entry name" value="MITOCHONDRIAL SUBSTRATE/SOLUTE CARRIER"/>
    <property type="match status" value="1"/>
</dbReference>
<keyword evidence="7" id="KW-1185">Reference proteome</keyword>
<keyword evidence="3" id="KW-0472">Membrane</keyword>
<accession>A0A9W7ALM8</accession>
<dbReference type="EMBL" id="BRXZ01001478">
    <property type="protein sequence ID" value="GMH72150.1"/>
    <property type="molecule type" value="Genomic_DNA"/>
</dbReference>
<evidence type="ECO:0000256" key="5">
    <source>
        <dbReference type="SAM" id="SignalP"/>
    </source>
</evidence>
<protein>
    <recommendedName>
        <fullName evidence="8">Mitochondrial carrier protein</fullName>
    </recommendedName>
</protein>
<comment type="subcellular location">
    <subcellularLocation>
        <location evidence="1">Membrane</location>
    </subcellularLocation>
</comment>
<evidence type="ECO:0000256" key="3">
    <source>
        <dbReference type="ARBA" id="ARBA00023136"/>
    </source>
</evidence>
<keyword evidence="5" id="KW-0732">Signal</keyword>
<feature type="signal peptide" evidence="5">
    <location>
        <begin position="1"/>
        <end position="28"/>
    </location>
</feature>
<evidence type="ECO:0000256" key="1">
    <source>
        <dbReference type="ARBA" id="ARBA00004370"/>
    </source>
</evidence>
<evidence type="ECO:0000256" key="2">
    <source>
        <dbReference type="ARBA" id="ARBA00022692"/>
    </source>
</evidence>
<dbReference type="SUPFAM" id="SSF103506">
    <property type="entry name" value="Mitochondrial carrier"/>
    <property type="match status" value="1"/>
</dbReference>
<feature type="compositionally biased region" description="Basic and acidic residues" evidence="4">
    <location>
        <begin position="300"/>
        <end position="312"/>
    </location>
</feature>
<evidence type="ECO:0000256" key="4">
    <source>
        <dbReference type="SAM" id="MobiDB-lite"/>
    </source>
</evidence>
<evidence type="ECO:0000313" key="7">
    <source>
        <dbReference type="Proteomes" id="UP001165082"/>
    </source>
</evidence>